<keyword evidence="6" id="KW-1185">Reference proteome</keyword>
<proteinExistence type="predicted"/>
<sequence length="218" mass="23899">MTCNPEWRYRLIMIKPSSLAAFAEQKLDALRDAALDRHLHPTARGAGMTARRHGQDLISFSDNDYLGLSTDPRLIEAAVDATRRYGAGAGASRLVSGDHPLYARLEARLAAFKGTEDAVVFGSGYLANIGSVPVFVGREDLIVIDEWAHACLHSGARLAQSRCLRFPHNDMHSLDHLLATHRRDHRHALIITDGVFSMDGDQAPLAELTALAQKHQGC</sequence>
<reference evidence="5 6" key="1">
    <citation type="submission" date="2019-09" db="EMBL/GenBank/DDBJ databases">
        <title>NBRP : Genome information of microbial organism related human and environment.</title>
        <authorList>
            <person name="Hattori M."/>
            <person name="Oshima K."/>
            <person name="Inaba H."/>
            <person name="Suda W."/>
            <person name="Sakamoto M."/>
            <person name="Iino T."/>
            <person name="Kitahara M."/>
            <person name="Oshida Y."/>
            <person name="Iida T."/>
            <person name="Kudo T."/>
            <person name="Itoh T."/>
            <person name="Ohkuma M."/>
        </authorList>
    </citation>
    <scope>NUCLEOTIDE SEQUENCE [LARGE SCALE GENOMIC DNA]</scope>
    <source>
        <strain evidence="5 6">Q-1</strain>
    </source>
</reference>
<dbReference type="GO" id="GO:0008710">
    <property type="term" value="F:8-amino-7-oxononanoate synthase activity"/>
    <property type="evidence" value="ECO:0007669"/>
    <property type="project" value="TreeGrafter"/>
</dbReference>
<comment type="cofactor">
    <cofactor evidence="1">
        <name>pyridoxal 5'-phosphate</name>
        <dbReference type="ChEBI" id="CHEBI:597326"/>
    </cofactor>
</comment>
<evidence type="ECO:0000313" key="6">
    <source>
        <dbReference type="Proteomes" id="UP000324996"/>
    </source>
</evidence>
<dbReference type="InterPro" id="IPR004839">
    <property type="entry name" value="Aminotransferase_I/II_large"/>
</dbReference>
<gene>
    <name evidence="5" type="ORF">JCM17846_00180</name>
</gene>
<dbReference type="InterPro" id="IPR015424">
    <property type="entry name" value="PyrdxlP-dep_Trfase"/>
</dbReference>
<comment type="caution">
    <text evidence="5">The sequence shown here is derived from an EMBL/GenBank/DDBJ whole genome shotgun (WGS) entry which is preliminary data.</text>
</comment>
<evidence type="ECO:0000259" key="4">
    <source>
        <dbReference type="Pfam" id="PF00155"/>
    </source>
</evidence>
<keyword evidence="3" id="KW-0663">Pyridoxal phosphate</keyword>
<dbReference type="SUPFAM" id="SSF53383">
    <property type="entry name" value="PLP-dependent transferases"/>
    <property type="match status" value="1"/>
</dbReference>
<dbReference type="AlphaFoldDB" id="A0A5A7N5P8"/>
<name>A0A5A7N5P8_9PROT</name>
<evidence type="ECO:0000256" key="3">
    <source>
        <dbReference type="ARBA" id="ARBA00022898"/>
    </source>
</evidence>
<dbReference type="PANTHER" id="PTHR13693">
    <property type="entry name" value="CLASS II AMINOTRANSFERASE/8-AMINO-7-OXONONANOATE SYNTHASE"/>
    <property type="match status" value="1"/>
</dbReference>
<evidence type="ECO:0000256" key="2">
    <source>
        <dbReference type="ARBA" id="ARBA00022679"/>
    </source>
</evidence>
<dbReference type="GO" id="GO:0030170">
    <property type="term" value="F:pyridoxal phosphate binding"/>
    <property type="evidence" value="ECO:0007669"/>
    <property type="project" value="InterPro"/>
</dbReference>
<dbReference type="Gene3D" id="3.40.640.10">
    <property type="entry name" value="Type I PLP-dependent aspartate aminotransferase-like (Major domain)"/>
    <property type="match status" value="1"/>
</dbReference>
<dbReference type="EMBL" id="BKCN01000001">
    <property type="protein sequence ID" value="GER02336.1"/>
    <property type="molecule type" value="Genomic_DNA"/>
</dbReference>
<keyword evidence="2" id="KW-0808">Transferase</keyword>
<dbReference type="InterPro" id="IPR050087">
    <property type="entry name" value="AON_synthase_class-II"/>
</dbReference>
<dbReference type="InterPro" id="IPR015421">
    <property type="entry name" value="PyrdxlP-dep_Trfase_major"/>
</dbReference>
<evidence type="ECO:0000313" key="5">
    <source>
        <dbReference type="EMBL" id="GER02336.1"/>
    </source>
</evidence>
<feature type="domain" description="Aminotransferase class I/classII large" evidence="4">
    <location>
        <begin position="56"/>
        <end position="215"/>
    </location>
</feature>
<organism evidence="5 6">
    <name type="scientific">Iodidimonas nitroreducens</name>
    <dbReference type="NCBI Taxonomy" id="1236968"/>
    <lineage>
        <taxon>Bacteria</taxon>
        <taxon>Pseudomonadati</taxon>
        <taxon>Pseudomonadota</taxon>
        <taxon>Alphaproteobacteria</taxon>
        <taxon>Iodidimonadales</taxon>
        <taxon>Iodidimonadaceae</taxon>
        <taxon>Iodidimonas</taxon>
    </lineage>
</organism>
<dbReference type="Proteomes" id="UP000324996">
    <property type="component" value="Unassembled WGS sequence"/>
</dbReference>
<evidence type="ECO:0000256" key="1">
    <source>
        <dbReference type="ARBA" id="ARBA00001933"/>
    </source>
</evidence>
<dbReference type="PANTHER" id="PTHR13693:SF100">
    <property type="entry name" value="8-AMINO-7-OXONONANOATE SYNTHASE"/>
    <property type="match status" value="1"/>
</dbReference>
<accession>A0A5A7N5P8</accession>
<dbReference type="Pfam" id="PF00155">
    <property type="entry name" value="Aminotran_1_2"/>
    <property type="match status" value="1"/>
</dbReference>
<dbReference type="GO" id="GO:0009102">
    <property type="term" value="P:biotin biosynthetic process"/>
    <property type="evidence" value="ECO:0007669"/>
    <property type="project" value="TreeGrafter"/>
</dbReference>
<protein>
    <recommendedName>
        <fullName evidence="4">Aminotransferase class I/classII large domain-containing protein</fullName>
    </recommendedName>
</protein>